<feature type="transmembrane region" description="Helical" evidence="1">
    <location>
        <begin position="76"/>
        <end position="94"/>
    </location>
</feature>
<evidence type="ECO:0008006" key="4">
    <source>
        <dbReference type="Google" id="ProtNLM"/>
    </source>
</evidence>
<dbReference type="Proteomes" id="UP000248544">
    <property type="component" value="Unassembled WGS sequence"/>
</dbReference>
<gene>
    <name evidence="2" type="ORF">C1I98_35130</name>
</gene>
<name>A0A2W2FJH8_9ACTN</name>
<comment type="caution">
    <text evidence="2">The sequence shown here is derived from an EMBL/GenBank/DDBJ whole genome shotgun (WGS) entry which is preliminary data.</text>
</comment>
<feature type="transmembrane region" description="Helical" evidence="1">
    <location>
        <begin position="49"/>
        <end position="69"/>
    </location>
</feature>
<dbReference type="InterPro" id="IPR046739">
    <property type="entry name" value="DUF6789"/>
</dbReference>
<organism evidence="2 3">
    <name type="scientific">Spongiactinospora gelatinilytica</name>
    <dbReference type="NCBI Taxonomy" id="2666298"/>
    <lineage>
        <taxon>Bacteria</taxon>
        <taxon>Bacillati</taxon>
        <taxon>Actinomycetota</taxon>
        <taxon>Actinomycetes</taxon>
        <taxon>Streptosporangiales</taxon>
        <taxon>Streptosporangiaceae</taxon>
        <taxon>Spongiactinospora</taxon>
    </lineage>
</organism>
<dbReference type="Pfam" id="PF20587">
    <property type="entry name" value="DUF6789"/>
    <property type="match status" value="1"/>
</dbReference>
<sequence length="147" mass="15352">MGGLVATGAMSVLMLAGGRAGLMEDQPPKRIARAAMAGDRHSPKRGERVVGMLAHAGFGASCGALYGLFCRGRPAPVLPALAYALGIWLVSYQGWVPKLGILPPISGDRPGRPLVMAAGHVVYGLVLARCLNRLNRARGGDPTTARR</sequence>
<keyword evidence="1" id="KW-1133">Transmembrane helix</keyword>
<evidence type="ECO:0000313" key="3">
    <source>
        <dbReference type="Proteomes" id="UP000248544"/>
    </source>
</evidence>
<reference evidence="2 3" key="1">
    <citation type="submission" date="2018-01" db="EMBL/GenBank/DDBJ databases">
        <title>Draft genome sequence of Sphaerisporangium sp. 7K107.</title>
        <authorList>
            <person name="Sahin N."/>
            <person name="Saygin H."/>
            <person name="Ay H."/>
        </authorList>
    </citation>
    <scope>NUCLEOTIDE SEQUENCE [LARGE SCALE GENOMIC DNA]</scope>
    <source>
        <strain evidence="2 3">7K107</strain>
    </source>
</reference>
<keyword evidence="1" id="KW-0472">Membrane</keyword>
<evidence type="ECO:0000313" key="2">
    <source>
        <dbReference type="EMBL" id="PZG24868.1"/>
    </source>
</evidence>
<accession>A0A2W2FJH8</accession>
<feature type="transmembrane region" description="Helical" evidence="1">
    <location>
        <begin position="114"/>
        <end position="131"/>
    </location>
</feature>
<evidence type="ECO:0000256" key="1">
    <source>
        <dbReference type="SAM" id="Phobius"/>
    </source>
</evidence>
<protein>
    <recommendedName>
        <fullName evidence="4">DUF1440 domain-containing protein</fullName>
    </recommendedName>
</protein>
<dbReference type="EMBL" id="POUA01000478">
    <property type="protein sequence ID" value="PZG24868.1"/>
    <property type="molecule type" value="Genomic_DNA"/>
</dbReference>
<proteinExistence type="predicted"/>
<keyword evidence="3" id="KW-1185">Reference proteome</keyword>
<keyword evidence="1" id="KW-0812">Transmembrane</keyword>
<dbReference type="AlphaFoldDB" id="A0A2W2FJH8"/>